<dbReference type="Gene3D" id="2.40.420.20">
    <property type="match status" value="1"/>
</dbReference>
<evidence type="ECO:0000256" key="3">
    <source>
        <dbReference type="SAM" id="Coils"/>
    </source>
</evidence>
<gene>
    <name evidence="9" type="ORF">NK718_03960</name>
</gene>
<evidence type="ECO:0000259" key="7">
    <source>
        <dbReference type="Pfam" id="PF25944"/>
    </source>
</evidence>
<dbReference type="EMBL" id="JANCLU010000003">
    <property type="protein sequence ID" value="MCP8937657.1"/>
    <property type="molecule type" value="Genomic_DNA"/>
</dbReference>
<feature type="domain" description="Multidrug resistance protein MdtA-like barrel-sandwich hybrid" evidence="6">
    <location>
        <begin position="58"/>
        <end position="189"/>
    </location>
</feature>
<dbReference type="InterPro" id="IPR058625">
    <property type="entry name" value="MdtA-like_BSH"/>
</dbReference>
<dbReference type="Gene3D" id="2.40.30.170">
    <property type="match status" value="1"/>
</dbReference>
<evidence type="ECO:0000259" key="6">
    <source>
        <dbReference type="Pfam" id="PF25917"/>
    </source>
</evidence>
<protein>
    <submittedName>
        <fullName evidence="9">Efflux RND transporter periplasmic adaptor subunit</fullName>
    </submittedName>
</protein>
<name>A0ABT1L873_9HYPH</name>
<accession>A0ABT1L873</accession>
<sequence length="370" mass="39214">MFFSTVRIAALAGGVMAASGFAQAQTPPAPPTVLVTPVTLTDITSQADFLGRIQATDKVELRARVQGFLTERRFTEGQMVKEGDILFVIDKAPFEAALDQVKAELASAKALAQNAELQLARTRELAEKGNAPQATLDQRIAEDAKAKADIMRVEAALRSAEINLSWTDVKAPISGRIGQAQVTRGNLVGPSSPPLATLVSVDPINVTFPVTQRELLQARQRAGGEPQRIGVRLRLADGSVYGETGHVQLLDVQSNQGTDSVTVRASIANPDGVLIDGASIRVLLDIGEPEKRMTTPSSAIAIDQQGPFVLVVGQGEKVEIKRLTLGPQRGGMAVVEKGLAVGDRVIVEGGQRVRPGMQVTPMLSPTGPKS</sequence>
<feature type="coiled-coil region" evidence="3">
    <location>
        <begin position="98"/>
        <end position="125"/>
    </location>
</feature>
<dbReference type="SUPFAM" id="SSF111369">
    <property type="entry name" value="HlyD-like secretion proteins"/>
    <property type="match status" value="1"/>
</dbReference>
<comment type="similarity">
    <text evidence="2">Belongs to the membrane fusion protein (MFP) (TC 8.A.1) family.</text>
</comment>
<dbReference type="RefSeq" id="WP_254738844.1">
    <property type="nucleotide sequence ID" value="NZ_JANCLU010000003.1"/>
</dbReference>
<dbReference type="Pfam" id="PF25876">
    <property type="entry name" value="HH_MFP_RND"/>
    <property type="match status" value="1"/>
</dbReference>
<evidence type="ECO:0000313" key="10">
    <source>
        <dbReference type="Proteomes" id="UP001205890"/>
    </source>
</evidence>
<dbReference type="Pfam" id="PF25917">
    <property type="entry name" value="BSH_RND"/>
    <property type="match status" value="1"/>
</dbReference>
<dbReference type="Gene3D" id="1.10.287.470">
    <property type="entry name" value="Helix hairpin bin"/>
    <property type="match status" value="1"/>
</dbReference>
<dbReference type="PANTHER" id="PTHR30158:SF3">
    <property type="entry name" value="MULTIDRUG EFFLUX PUMP SUBUNIT ACRA-RELATED"/>
    <property type="match status" value="1"/>
</dbReference>
<keyword evidence="4" id="KW-0732">Signal</keyword>
<feature type="domain" description="Multidrug resistance protein MdtA-like C-terminal permuted SH3" evidence="8">
    <location>
        <begin position="295"/>
        <end position="352"/>
    </location>
</feature>
<evidence type="ECO:0000313" key="9">
    <source>
        <dbReference type="EMBL" id="MCP8937657.1"/>
    </source>
</evidence>
<dbReference type="InterPro" id="IPR006143">
    <property type="entry name" value="RND_pump_MFP"/>
</dbReference>
<dbReference type="InterPro" id="IPR058626">
    <property type="entry name" value="MdtA-like_b-barrel"/>
</dbReference>
<dbReference type="Gene3D" id="2.40.50.100">
    <property type="match status" value="1"/>
</dbReference>
<feature type="domain" description="Multidrug resistance protein MdtA-like beta-barrel" evidence="7">
    <location>
        <begin position="203"/>
        <end position="287"/>
    </location>
</feature>
<dbReference type="NCBIfam" id="TIGR01730">
    <property type="entry name" value="RND_mfp"/>
    <property type="match status" value="1"/>
</dbReference>
<keyword evidence="10" id="KW-1185">Reference proteome</keyword>
<evidence type="ECO:0000256" key="2">
    <source>
        <dbReference type="ARBA" id="ARBA00009477"/>
    </source>
</evidence>
<dbReference type="Pfam" id="PF25967">
    <property type="entry name" value="RND-MFP_C"/>
    <property type="match status" value="1"/>
</dbReference>
<keyword evidence="3" id="KW-0175">Coiled coil</keyword>
<feature type="domain" description="Multidrug resistance protein MdtA-like alpha-helical hairpin" evidence="5">
    <location>
        <begin position="98"/>
        <end position="167"/>
    </location>
</feature>
<organism evidence="9 10">
    <name type="scientific">Alsobacter ponti</name>
    <dbReference type="NCBI Taxonomy" id="2962936"/>
    <lineage>
        <taxon>Bacteria</taxon>
        <taxon>Pseudomonadati</taxon>
        <taxon>Pseudomonadota</taxon>
        <taxon>Alphaproteobacteria</taxon>
        <taxon>Hyphomicrobiales</taxon>
        <taxon>Alsobacteraceae</taxon>
        <taxon>Alsobacter</taxon>
    </lineage>
</organism>
<comment type="subcellular location">
    <subcellularLocation>
        <location evidence="1">Cell envelope</location>
    </subcellularLocation>
</comment>
<dbReference type="InterPro" id="IPR058627">
    <property type="entry name" value="MdtA-like_C"/>
</dbReference>
<comment type="caution">
    <text evidence="9">The sequence shown here is derived from an EMBL/GenBank/DDBJ whole genome shotgun (WGS) entry which is preliminary data.</text>
</comment>
<reference evidence="9 10" key="1">
    <citation type="submission" date="2022-07" db="EMBL/GenBank/DDBJ databases">
        <authorList>
            <person name="Li W.-J."/>
            <person name="Deng Q.-Q."/>
        </authorList>
    </citation>
    <scope>NUCLEOTIDE SEQUENCE [LARGE SCALE GENOMIC DNA]</scope>
    <source>
        <strain evidence="9 10">SYSU M60028</strain>
    </source>
</reference>
<evidence type="ECO:0000259" key="5">
    <source>
        <dbReference type="Pfam" id="PF25876"/>
    </source>
</evidence>
<dbReference type="Pfam" id="PF25944">
    <property type="entry name" value="Beta-barrel_RND"/>
    <property type="match status" value="1"/>
</dbReference>
<dbReference type="PANTHER" id="PTHR30158">
    <property type="entry name" value="ACRA/E-RELATED COMPONENT OF DRUG EFFLUX TRANSPORTER"/>
    <property type="match status" value="1"/>
</dbReference>
<evidence type="ECO:0000256" key="4">
    <source>
        <dbReference type="SAM" id="SignalP"/>
    </source>
</evidence>
<dbReference type="Proteomes" id="UP001205890">
    <property type="component" value="Unassembled WGS sequence"/>
</dbReference>
<evidence type="ECO:0000256" key="1">
    <source>
        <dbReference type="ARBA" id="ARBA00004196"/>
    </source>
</evidence>
<feature type="signal peptide" evidence="4">
    <location>
        <begin position="1"/>
        <end position="24"/>
    </location>
</feature>
<feature type="chain" id="PRO_5045999532" evidence="4">
    <location>
        <begin position="25"/>
        <end position="370"/>
    </location>
</feature>
<proteinExistence type="inferred from homology"/>
<dbReference type="InterPro" id="IPR058624">
    <property type="entry name" value="MdtA-like_HH"/>
</dbReference>
<evidence type="ECO:0000259" key="8">
    <source>
        <dbReference type="Pfam" id="PF25967"/>
    </source>
</evidence>